<feature type="domain" description="Pacifastin" evidence="4">
    <location>
        <begin position="56"/>
        <end position="79"/>
    </location>
</feature>
<dbReference type="Pfam" id="PF05375">
    <property type="entry name" value="Pacifastin_I"/>
    <property type="match status" value="1"/>
</dbReference>
<organism evidence="5 6">
    <name type="scientific">Coemansia interrupta</name>
    <dbReference type="NCBI Taxonomy" id="1126814"/>
    <lineage>
        <taxon>Eukaryota</taxon>
        <taxon>Fungi</taxon>
        <taxon>Fungi incertae sedis</taxon>
        <taxon>Zoopagomycota</taxon>
        <taxon>Kickxellomycotina</taxon>
        <taxon>Kickxellomycetes</taxon>
        <taxon>Kickxellales</taxon>
        <taxon>Kickxellaceae</taxon>
        <taxon>Coemansia</taxon>
    </lineage>
</organism>
<dbReference type="InterPro" id="IPR036201">
    <property type="entry name" value="Pacifastin_dom_sf"/>
</dbReference>
<accession>A0A9W8H5A8</accession>
<proteinExistence type="predicted"/>
<dbReference type="AlphaFoldDB" id="A0A9W8H5A8"/>
<dbReference type="GO" id="GO:0005576">
    <property type="term" value="C:extracellular region"/>
    <property type="evidence" value="ECO:0007669"/>
    <property type="project" value="UniProtKB-SubCell"/>
</dbReference>
<keyword evidence="6" id="KW-1185">Reference proteome</keyword>
<name>A0A9W8H5A8_9FUNG</name>
<keyword evidence="2" id="KW-0964">Secreted</keyword>
<dbReference type="GO" id="GO:0030414">
    <property type="term" value="F:peptidase inhibitor activity"/>
    <property type="evidence" value="ECO:0007669"/>
    <property type="project" value="InterPro"/>
</dbReference>
<dbReference type="SUPFAM" id="SSF57283">
    <property type="entry name" value="PMP inhibitors"/>
    <property type="match status" value="1"/>
</dbReference>
<dbReference type="OrthoDB" id="5517925at2759"/>
<evidence type="ECO:0000259" key="4">
    <source>
        <dbReference type="Pfam" id="PF05375"/>
    </source>
</evidence>
<protein>
    <recommendedName>
        <fullName evidence="4">Pacifastin domain-containing protein</fullName>
    </recommendedName>
</protein>
<comment type="subcellular location">
    <subcellularLocation>
        <location evidence="1">Secreted</location>
    </subcellularLocation>
</comment>
<evidence type="ECO:0000313" key="5">
    <source>
        <dbReference type="EMBL" id="KAJ2776487.1"/>
    </source>
</evidence>
<evidence type="ECO:0000313" key="6">
    <source>
        <dbReference type="Proteomes" id="UP001140172"/>
    </source>
</evidence>
<evidence type="ECO:0000256" key="2">
    <source>
        <dbReference type="ARBA" id="ARBA00022525"/>
    </source>
</evidence>
<evidence type="ECO:0000256" key="3">
    <source>
        <dbReference type="ARBA" id="ARBA00023157"/>
    </source>
</evidence>
<dbReference type="InterPro" id="IPR008037">
    <property type="entry name" value="Pacifastin_dom"/>
</dbReference>
<dbReference type="Proteomes" id="UP001140172">
    <property type="component" value="Unassembled WGS sequence"/>
</dbReference>
<evidence type="ECO:0000256" key="1">
    <source>
        <dbReference type="ARBA" id="ARBA00004613"/>
    </source>
</evidence>
<keyword evidence="3" id="KW-1015">Disulfide bond</keyword>
<gene>
    <name evidence="5" type="ORF">GGI15_004832</name>
</gene>
<sequence length="132" mass="14083">MLNDPADAMFSIQAAAADDTEEINSDDSDRTGELTEGYFACVQQHGGKSSWNHPTQPCNTCRCSANGSVVCTKMLCKPSDLSFSDMISMAEADESRILTTVMVAVPGSKAIYDDGSENTSLLFTSVVIDVQA</sequence>
<reference evidence="5" key="1">
    <citation type="submission" date="2022-07" db="EMBL/GenBank/DDBJ databases">
        <title>Phylogenomic reconstructions and comparative analyses of Kickxellomycotina fungi.</title>
        <authorList>
            <person name="Reynolds N.K."/>
            <person name="Stajich J.E."/>
            <person name="Barry K."/>
            <person name="Grigoriev I.V."/>
            <person name="Crous P."/>
            <person name="Smith M.E."/>
        </authorList>
    </citation>
    <scope>NUCLEOTIDE SEQUENCE</scope>
    <source>
        <strain evidence="5">BCRC 34489</strain>
    </source>
</reference>
<comment type="caution">
    <text evidence="5">The sequence shown here is derived from an EMBL/GenBank/DDBJ whole genome shotgun (WGS) entry which is preliminary data.</text>
</comment>
<dbReference type="EMBL" id="JANBUM010000490">
    <property type="protein sequence ID" value="KAJ2776487.1"/>
    <property type="molecule type" value="Genomic_DNA"/>
</dbReference>